<keyword evidence="3" id="KW-1003">Cell membrane</keyword>
<comment type="subcellular location">
    <subcellularLocation>
        <location evidence="1">Cell membrane</location>
        <topology evidence="1">Multi-pass membrane protein</topology>
    </subcellularLocation>
</comment>
<keyword evidence="6 7" id="KW-0472">Membrane</keyword>
<evidence type="ECO:0000256" key="1">
    <source>
        <dbReference type="ARBA" id="ARBA00004651"/>
    </source>
</evidence>
<dbReference type="InterPro" id="IPR036259">
    <property type="entry name" value="MFS_trans_sf"/>
</dbReference>
<dbReference type="PANTHER" id="PTHR23517">
    <property type="entry name" value="RESISTANCE PROTEIN MDTM, PUTATIVE-RELATED-RELATED"/>
    <property type="match status" value="1"/>
</dbReference>
<feature type="transmembrane region" description="Helical" evidence="7">
    <location>
        <begin position="198"/>
        <end position="219"/>
    </location>
</feature>
<dbReference type="EMBL" id="CP002207">
    <property type="protein sequence ID" value="ADP33516.1"/>
    <property type="molecule type" value="Genomic_DNA"/>
</dbReference>
<evidence type="ECO:0000256" key="5">
    <source>
        <dbReference type="ARBA" id="ARBA00022989"/>
    </source>
</evidence>
<dbReference type="PROSITE" id="PS50850">
    <property type="entry name" value="MFS"/>
    <property type="match status" value="1"/>
</dbReference>
<dbReference type="CDD" id="cd17329">
    <property type="entry name" value="MFS_MdtH_MDR_like"/>
    <property type="match status" value="1"/>
</dbReference>
<name>A0ABN3ZH29_BACA1</name>
<feature type="transmembrane region" description="Helical" evidence="7">
    <location>
        <begin position="358"/>
        <end position="379"/>
    </location>
</feature>
<feature type="transmembrane region" description="Helical" evidence="7">
    <location>
        <begin position="239"/>
        <end position="262"/>
    </location>
</feature>
<dbReference type="Proteomes" id="UP000006867">
    <property type="component" value="Chromosome"/>
</dbReference>
<keyword evidence="2" id="KW-0813">Transport</keyword>
<feature type="transmembrane region" description="Helical" evidence="7">
    <location>
        <begin position="7"/>
        <end position="25"/>
    </location>
</feature>
<evidence type="ECO:0000256" key="7">
    <source>
        <dbReference type="SAM" id="Phobius"/>
    </source>
</evidence>
<keyword evidence="4 7" id="KW-0812">Transmembrane</keyword>
<dbReference type="Gene3D" id="1.20.1250.20">
    <property type="entry name" value="MFS general substrate transporter like domains"/>
    <property type="match status" value="2"/>
</dbReference>
<protein>
    <submittedName>
        <fullName evidence="9">Efflux transporter</fullName>
    </submittedName>
</protein>
<organism evidence="9 10">
    <name type="scientific">Bacillus atrophaeus (strain 1942)</name>
    <dbReference type="NCBI Taxonomy" id="720555"/>
    <lineage>
        <taxon>Bacteria</taxon>
        <taxon>Bacillati</taxon>
        <taxon>Bacillota</taxon>
        <taxon>Bacilli</taxon>
        <taxon>Bacillales</taxon>
        <taxon>Bacillaceae</taxon>
        <taxon>Bacillus</taxon>
    </lineage>
</organism>
<feature type="transmembrane region" description="Helical" evidence="7">
    <location>
        <begin position="95"/>
        <end position="117"/>
    </location>
</feature>
<evidence type="ECO:0000313" key="9">
    <source>
        <dbReference type="EMBL" id="ADP33516.1"/>
    </source>
</evidence>
<dbReference type="RefSeq" id="WP_003324979.1">
    <property type="nucleotide sequence ID" value="NC_014639.1"/>
</dbReference>
<dbReference type="InterPro" id="IPR050171">
    <property type="entry name" value="MFS_Transporters"/>
</dbReference>
<dbReference type="InterPro" id="IPR020846">
    <property type="entry name" value="MFS_dom"/>
</dbReference>
<dbReference type="PANTHER" id="PTHR23517:SF10">
    <property type="entry name" value="MAJOR FACILITATOR SUPERFAMILY (MFS) PROFILE DOMAIN-CONTAINING PROTEIN"/>
    <property type="match status" value="1"/>
</dbReference>
<sequence length="397" mass="42792">MPRALKILVIGMFMNVTGASFLWPLNTIYIHNHLGKSLTVAGLVLMLNSGASVVGNLCGGVLFDKIGGYKTIMLGIVITLVSLLGLIFFHQWPYYIWLLTIVGFGSGVVFPASYAMAGSIWPEGGRKAFNAIYVAQNAGVAVGSALGGAVAAFSFTYVFMANAMLYAVFFFIVYFGFRNIQSKQAAQTSILDFEPVSSRASFTALMILSSGYVLGWVAYSQWSTTIASHTQSIGMSLSLYSVLWTVNGILIVLGQPLVGFLVKKWAESLKAQMVIGFVIFIMSYGILLAAKQFHMFLAAMIILTIGEMLVWPAVPTIANKLAPKGKEGFYQGFVNSAATGGRMIGPLFGGVLVDKYGIHVLVIALMVLLLASIVTTVIYDRRLPSSDDGNQTRTISS</sequence>
<evidence type="ECO:0000313" key="10">
    <source>
        <dbReference type="Proteomes" id="UP000006867"/>
    </source>
</evidence>
<evidence type="ECO:0000256" key="6">
    <source>
        <dbReference type="ARBA" id="ARBA00023136"/>
    </source>
</evidence>
<feature type="domain" description="Major facilitator superfamily (MFS) profile" evidence="8">
    <location>
        <begin position="4"/>
        <end position="383"/>
    </location>
</feature>
<feature type="transmembrane region" description="Helical" evidence="7">
    <location>
        <begin position="71"/>
        <end position="89"/>
    </location>
</feature>
<evidence type="ECO:0000256" key="3">
    <source>
        <dbReference type="ARBA" id="ARBA00022475"/>
    </source>
</evidence>
<keyword evidence="5 7" id="KW-1133">Transmembrane helix</keyword>
<gene>
    <name evidence="9" type="ordered locus">BATR1942_12945</name>
</gene>
<feature type="transmembrane region" description="Helical" evidence="7">
    <location>
        <begin position="157"/>
        <end position="177"/>
    </location>
</feature>
<dbReference type="InterPro" id="IPR011701">
    <property type="entry name" value="MFS"/>
</dbReference>
<evidence type="ECO:0000256" key="2">
    <source>
        <dbReference type="ARBA" id="ARBA00022448"/>
    </source>
</evidence>
<dbReference type="Pfam" id="PF07690">
    <property type="entry name" value="MFS_1"/>
    <property type="match status" value="1"/>
</dbReference>
<reference evidence="9 10" key="1">
    <citation type="journal article" date="2011" name="Front. Microbiol.">
        <title>Genomic signatures of strain selection and enhancement in Bacillus atrophaeus var. globigii, a historical biowarfare simulant.</title>
        <authorList>
            <person name="Gibbons H.S."/>
            <person name="Broomall S.M."/>
            <person name="McNew L.A."/>
            <person name="Daligault H."/>
            <person name="Chapman C."/>
            <person name="Bruce D."/>
            <person name="Karavis M."/>
            <person name="Krepps M."/>
            <person name="McGregor P.A."/>
            <person name="Hong C."/>
            <person name="Park K.H."/>
            <person name="Akmal A."/>
            <person name="Feldman A."/>
            <person name="Lin J.S."/>
            <person name="Chang W.E."/>
            <person name="Higgs B.W."/>
            <person name="Demirev P."/>
            <person name="Lindquist J."/>
            <person name="Liem A."/>
            <person name="Fochler E."/>
            <person name="Read T.D."/>
            <person name="Tapia R."/>
            <person name="Johnson S."/>
            <person name="Bishop-Lilly K.A."/>
            <person name="Detter C."/>
            <person name="Han C."/>
            <person name="Sozhamannan S."/>
            <person name="Rosenzweig C.N."/>
            <person name="Skowronski E.W."/>
        </authorList>
    </citation>
    <scope>NUCLEOTIDE SEQUENCE [LARGE SCALE GENOMIC DNA]</scope>
    <source>
        <strain evidence="9 10">1942</strain>
    </source>
</reference>
<keyword evidence="10" id="KW-1185">Reference proteome</keyword>
<proteinExistence type="predicted"/>
<evidence type="ECO:0000256" key="4">
    <source>
        <dbReference type="ARBA" id="ARBA00022692"/>
    </source>
</evidence>
<accession>A0ABN3ZH29</accession>
<evidence type="ECO:0000259" key="8">
    <source>
        <dbReference type="PROSITE" id="PS50850"/>
    </source>
</evidence>
<feature type="transmembrane region" description="Helical" evidence="7">
    <location>
        <begin position="37"/>
        <end position="59"/>
    </location>
</feature>
<dbReference type="SUPFAM" id="SSF103473">
    <property type="entry name" value="MFS general substrate transporter"/>
    <property type="match status" value="1"/>
</dbReference>
<feature type="transmembrane region" description="Helical" evidence="7">
    <location>
        <begin position="129"/>
        <end position="151"/>
    </location>
</feature>
<feature type="transmembrane region" description="Helical" evidence="7">
    <location>
        <begin position="274"/>
        <end position="290"/>
    </location>
</feature>